<name>A0ABD7SRJ8_VIBCL</name>
<sequence>MRREWEKSSAVLRAAEARNFAPLGSSAPSGKSLLKPEPIQETAREKVERQRKERLGQSGKDWAKHQDQQKNKEEFMLGWMQNTVTQPQAQLWADLFTVETSEEQKQFIKQCNVHLNNPIREGEIVIVPTTKPTTEQEKKALADLQEDAQAASTELEKLTDEQVATVNRHLELLDHYANQTFAAIKQDGLPSDYYAYASLGVGMASSGVVQHLHNINSVLLEINDLYASQVAMASRTGGISYGPFVAERAELFKKLDGSFAGLSKRSVKLPIYIQVKRNLKLSTKSVIHNADEILMSGFVKNLGKRIANVSIGIAAAKGVGYVGLVLGAASGLNNIYGACKVDSTGNCAKTSSREVGGFLAGAYLGGQTGTWAVGGVLLVLGTASAPVVAVASIGAFVAGGAVGGIVGSTVGKAVGDGAYFIYESTVELAKDIF</sequence>
<feature type="coiled-coil region" evidence="1">
    <location>
        <begin position="134"/>
        <end position="161"/>
    </location>
</feature>
<organism evidence="3 4">
    <name type="scientific">Vibrio cholerae</name>
    <dbReference type="NCBI Taxonomy" id="666"/>
    <lineage>
        <taxon>Bacteria</taxon>
        <taxon>Pseudomonadati</taxon>
        <taxon>Pseudomonadota</taxon>
        <taxon>Gammaproteobacteria</taxon>
        <taxon>Vibrionales</taxon>
        <taxon>Vibrionaceae</taxon>
        <taxon>Vibrio</taxon>
    </lineage>
</organism>
<evidence type="ECO:0000313" key="3">
    <source>
        <dbReference type="EMBL" id="TXX67458.1"/>
    </source>
</evidence>
<evidence type="ECO:0000256" key="2">
    <source>
        <dbReference type="SAM" id="MobiDB-lite"/>
    </source>
</evidence>
<feature type="region of interest" description="Disordered" evidence="2">
    <location>
        <begin position="19"/>
        <end position="69"/>
    </location>
</feature>
<evidence type="ECO:0000256" key="1">
    <source>
        <dbReference type="SAM" id="Coils"/>
    </source>
</evidence>
<proteinExistence type="predicted"/>
<protein>
    <submittedName>
        <fullName evidence="3">Uncharacterized protein</fullName>
    </submittedName>
</protein>
<accession>A0ABD7SRJ8</accession>
<feature type="compositionally biased region" description="Basic and acidic residues" evidence="2">
    <location>
        <begin position="42"/>
        <end position="69"/>
    </location>
</feature>
<dbReference type="EMBL" id="VSIJ01000005">
    <property type="protein sequence ID" value="TXX67458.1"/>
    <property type="molecule type" value="Genomic_DNA"/>
</dbReference>
<dbReference type="Proteomes" id="UP000323819">
    <property type="component" value="Unassembled WGS sequence"/>
</dbReference>
<gene>
    <name evidence="3" type="ORF">FXF03_01700</name>
</gene>
<dbReference type="AlphaFoldDB" id="A0ABD7SRJ8"/>
<dbReference type="RefSeq" id="WP_148521606.1">
    <property type="nucleotide sequence ID" value="NZ_JAWWVO010000009.1"/>
</dbReference>
<comment type="caution">
    <text evidence="3">The sequence shown here is derived from an EMBL/GenBank/DDBJ whole genome shotgun (WGS) entry which is preliminary data.</text>
</comment>
<evidence type="ECO:0000313" key="4">
    <source>
        <dbReference type="Proteomes" id="UP000323819"/>
    </source>
</evidence>
<reference evidence="3 4" key="1">
    <citation type="submission" date="2019-06" db="EMBL/GenBank/DDBJ databases">
        <title>Vibrio cholerae phylogeny based on whole-genome sequencing reveals genetic diversity and population strucutre.</title>
        <authorList>
            <person name="Zhiqiu Y."/>
            <person name="Bin L."/>
            <person name="Lingyan J."/>
        </authorList>
    </citation>
    <scope>NUCLEOTIDE SEQUENCE [LARGE SCALE GENOMIC DNA]</scope>
    <source>
        <strain evidence="3 4">N2814</strain>
    </source>
</reference>
<keyword evidence="1" id="KW-0175">Coiled coil</keyword>